<gene>
    <name evidence="2" type="ORF">J4E00_22275</name>
</gene>
<sequence>MLHCVQHDVLFSALRPRLLRLLLLFAASVSSVAAQVPNDNIDNRRVLRLEETITSSTTGCTVQRSCVDERLTGKCIEYHNDQWFEFTPEAPGRYFINIGGQKCRDVRGVQLVVLTGQPCQPATYRVLSCTSLGTQDDVFVTLDSLRAGQPYLLDVDGYLKDFCQFTLQVSQTATGMPVSYFPPNPTRLLPTASPVVELSWIIPDSLASTPGCRVMRREIHQYRSTEVRYVPVRRDTYGRPETSYAVADTLPGPGIYDYQVVTTRAETGPAAARLRQWWYAYGTAATMPLPGTVPNRDAVALPLRKYPNKARLSIVVTDPATGRVLLAQQLINQPRNARQGELPVRKWQDAGLEKIAVEITCHPIRGDFFTDRLLLNLPAPAARP</sequence>
<accession>A0ABS3QKP9</accession>
<evidence type="ECO:0000313" key="2">
    <source>
        <dbReference type="EMBL" id="MBO2011807.1"/>
    </source>
</evidence>
<evidence type="ECO:0008006" key="4">
    <source>
        <dbReference type="Google" id="ProtNLM"/>
    </source>
</evidence>
<dbReference type="Proteomes" id="UP000664369">
    <property type="component" value="Unassembled WGS sequence"/>
</dbReference>
<protein>
    <recommendedName>
        <fullName evidence="4">Fibronectin type-III domain-containing protein</fullName>
    </recommendedName>
</protein>
<keyword evidence="1" id="KW-0732">Signal</keyword>
<evidence type="ECO:0000256" key="1">
    <source>
        <dbReference type="SAM" id="SignalP"/>
    </source>
</evidence>
<organism evidence="2 3">
    <name type="scientific">Hymenobacter negativus</name>
    <dbReference type="NCBI Taxonomy" id="2795026"/>
    <lineage>
        <taxon>Bacteria</taxon>
        <taxon>Pseudomonadati</taxon>
        <taxon>Bacteroidota</taxon>
        <taxon>Cytophagia</taxon>
        <taxon>Cytophagales</taxon>
        <taxon>Hymenobacteraceae</taxon>
        <taxon>Hymenobacter</taxon>
    </lineage>
</organism>
<proteinExistence type="predicted"/>
<dbReference type="EMBL" id="JAGETZ010000013">
    <property type="protein sequence ID" value="MBO2011807.1"/>
    <property type="molecule type" value="Genomic_DNA"/>
</dbReference>
<comment type="caution">
    <text evidence="2">The sequence shown here is derived from an EMBL/GenBank/DDBJ whole genome shotgun (WGS) entry which is preliminary data.</text>
</comment>
<evidence type="ECO:0000313" key="3">
    <source>
        <dbReference type="Proteomes" id="UP000664369"/>
    </source>
</evidence>
<feature type="chain" id="PRO_5045245341" description="Fibronectin type-III domain-containing protein" evidence="1">
    <location>
        <begin position="34"/>
        <end position="384"/>
    </location>
</feature>
<reference evidence="2 3" key="1">
    <citation type="submission" date="2021-03" db="EMBL/GenBank/DDBJ databases">
        <authorList>
            <person name="Kim M.K."/>
        </authorList>
    </citation>
    <scope>NUCLEOTIDE SEQUENCE [LARGE SCALE GENOMIC DNA]</scope>
    <source>
        <strain evidence="2 3">BT442</strain>
    </source>
</reference>
<name>A0ABS3QKP9_9BACT</name>
<feature type="signal peptide" evidence="1">
    <location>
        <begin position="1"/>
        <end position="33"/>
    </location>
</feature>
<keyword evidence="3" id="KW-1185">Reference proteome</keyword>